<dbReference type="EMBL" id="FOKU01000005">
    <property type="protein sequence ID" value="SFC07806.1"/>
    <property type="molecule type" value="Genomic_DNA"/>
</dbReference>
<comment type="caution">
    <text evidence="3">The sequence shown here is derived from an EMBL/GenBank/DDBJ whole genome shotgun (WGS) entry which is preliminary data.</text>
</comment>
<dbReference type="PROSITE" id="PS51257">
    <property type="entry name" value="PROKAR_LIPOPROTEIN"/>
    <property type="match status" value="1"/>
</dbReference>
<evidence type="ECO:0000313" key="3">
    <source>
        <dbReference type="EMBL" id="SHL16305.1"/>
    </source>
</evidence>
<gene>
    <name evidence="2" type="ORF">SAMN04487891_105233</name>
    <name evidence="3" type="ORF">SAMN05216293_2837</name>
</gene>
<evidence type="ECO:0000313" key="4">
    <source>
        <dbReference type="Proteomes" id="UP000184031"/>
    </source>
</evidence>
<dbReference type="Gene3D" id="2.60.40.10">
    <property type="entry name" value="Immunoglobulins"/>
    <property type="match status" value="1"/>
</dbReference>
<reference evidence="3 4" key="1">
    <citation type="submission" date="2016-11" db="EMBL/GenBank/DDBJ databases">
        <authorList>
            <person name="Varghese N."/>
            <person name="Submissions S."/>
        </authorList>
    </citation>
    <scope>NUCLEOTIDE SEQUENCE [LARGE SCALE GENOMIC DNA]</scope>
    <source>
        <strain evidence="3 4">CGMCC 1.12174</strain>
        <strain evidence="2 5">DSM 26351</strain>
    </source>
</reference>
<dbReference type="AlphaFoldDB" id="A0A1M6YE49"/>
<name>A0A1M6YE49_9FLAO</name>
<keyword evidence="1" id="KW-0732">Signal</keyword>
<evidence type="ECO:0000313" key="2">
    <source>
        <dbReference type="EMBL" id="SFC07806.1"/>
    </source>
</evidence>
<dbReference type="RefSeq" id="WP_072880964.1">
    <property type="nucleotide sequence ID" value="NZ_FOKU01000005.1"/>
</dbReference>
<feature type="chain" id="PRO_5009922835" description="Fibronectin type-III domain-containing protein" evidence="1">
    <location>
        <begin position="20"/>
        <end position="228"/>
    </location>
</feature>
<dbReference type="STRING" id="1055723.SAMN05216293_2837"/>
<sequence>MIRKILGLAILALLVSCGGDDGPPPAPEGAELVFPDENSECTTGTSVNETLSQVTFQWKASKNTESYTLSVVNLDTNVPQTISTSTTSASLSIAKGTPFAWSVTSRSSRSDQVASSETWLFYNAGSQTTYPPFPAQLVNPPSGSTVLKNIANEVVLEWEGADVDNDVASFDVFFSASNPPESFVGTTSARTMKLPVVVESATVYYWKVITTDQEGNTSDSGVFEFKVY</sequence>
<dbReference type="EMBL" id="FRAT01000007">
    <property type="protein sequence ID" value="SHL16305.1"/>
    <property type="molecule type" value="Genomic_DNA"/>
</dbReference>
<keyword evidence="5" id="KW-1185">Reference proteome</keyword>
<organism evidence="3 4">
    <name type="scientific">Flagellimonas taeanensis</name>
    <dbReference type="NCBI Taxonomy" id="1005926"/>
    <lineage>
        <taxon>Bacteria</taxon>
        <taxon>Pseudomonadati</taxon>
        <taxon>Bacteroidota</taxon>
        <taxon>Flavobacteriia</taxon>
        <taxon>Flavobacteriales</taxon>
        <taxon>Flavobacteriaceae</taxon>
        <taxon>Flagellimonas</taxon>
    </lineage>
</organism>
<evidence type="ECO:0008006" key="6">
    <source>
        <dbReference type="Google" id="ProtNLM"/>
    </source>
</evidence>
<dbReference type="InterPro" id="IPR013783">
    <property type="entry name" value="Ig-like_fold"/>
</dbReference>
<dbReference type="Proteomes" id="UP000198940">
    <property type="component" value="Unassembled WGS sequence"/>
</dbReference>
<proteinExistence type="predicted"/>
<protein>
    <recommendedName>
        <fullName evidence="6">Fibronectin type-III domain-containing protein</fullName>
    </recommendedName>
</protein>
<feature type="signal peptide" evidence="1">
    <location>
        <begin position="1"/>
        <end position="19"/>
    </location>
</feature>
<accession>A0A1M6YE49</accession>
<dbReference type="OrthoDB" id="789771at2"/>
<evidence type="ECO:0000313" key="5">
    <source>
        <dbReference type="Proteomes" id="UP000198940"/>
    </source>
</evidence>
<dbReference type="Proteomes" id="UP000184031">
    <property type="component" value="Unassembled WGS sequence"/>
</dbReference>
<evidence type="ECO:0000256" key="1">
    <source>
        <dbReference type="SAM" id="SignalP"/>
    </source>
</evidence>